<feature type="signal peptide" evidence="1">
    <location>
        <begin position="1"/>
        <end position="24"/>
    </location>
</feature>
<dbReference type="KEGG" id="mpad:KEF85_10100"/>
<proteinExistence type="predicted"/>
<feature type="chain" id="PRO_5036847292" description="PBP domain-containing protein" evidence="1">
    <location>
        <begin position="25"/>
        <end position="544"/>
    </location>
</feature>
<protein>
    <recommendedName>
        <fullName evidence="4">PBP domain-containing protein</fullName>
    </recommendedName>
</protein>
<name>A0A975R924_9GAMM</name>
<reference evidence="2" key="1">
    <citation type="submission" date="2021-04" db="EMBL/GenBank/DDBJ databases">
        <title>Draft genome sequence data of methanotrophic Methylovulum sp. strain S1L and Methylomonas sp. strain S2AM isolated from boreal lake water columns.</title>
        <authorList>
            <person name="Rissanen A.J."/>
            <person name="Mangayil R."/>
            <person name="Svenning M.M."/>
            <person name="Khanongnuch R."/>
        </authorList>
    </citation>
    <scope>NUCLEOTIDE SEQUENCE</scope>
    <source>
        <strain evidence="2">S2AM</strain>
    </source>
</reference>
<evidence type="ECO:0008006" key="4">
    <source>
        <dbReference type="Google" id="ProtNLM"/>
    </source>
</evidence>
<keyword evidence="3" id="KW-1185">Reference proteome</keyword>
<keyword evidence="1" id="KW-0732">Signal</keyword>
<dbReference type="EMBL" id="CP073754">
    <property type="protein sequence ID" value="QWF69726.1"/>
    <property type="molecule type" value="Genomic_DNA"/>
</dbReference>
<dbReference type="AlphaFoldDB" id="A0A975R924"/>
<dbReference type="Proteomes" id="UP000676649">
    <property type="component" value="Chromosome"/>
</dbReference>
<evidence type="ECO:0000256" key="1">
    <source>
        <dbReference type="SAM" id="SignalP"/>
    </source>
</evidence>
<organism evidence="2 3">
    <name type="scientific">Methylomonas paludis</name>
    <dbReference type="NCBI Taxonomy" id="1173101"/>
    <lineage>
        <taxon>Bacteria</taxon>
        <taxon>Pseudomonadati</taxon>
        <taxon>Pseudomonadota</taxon>
        <taxon>Gammaproteobacteria</taxon>
        <taxon>Methylococcales</taxon>
        <taxon>Methylococcaceae</taxon>
        <taxon>Methylomonas</taxon>
    </lineage>
</organism>
<evidence type="ECO:0000313" key="2">
    <source>
        <dbReference type="EMBL" id="QWF69726.1"/>
    </source>
</evidence>
<evidence type="ECO:0000313" key="3">
    <source>
        <dbReference type="Proteomes" id="UP000676649"/>
    </source>
</evidence>
<accession>A0A975R924</accession>
<gene>
    <name evidence="2" type="ORF">KEF85_10100</name>
</gene>
<sequence length="544" mass="56701">MQNFKKLVAGSFVLNLALAFNAWALPPDATPDLAVYIPGSQSNDPAFGFLVNNISVANAVCLDAPNSAGTGTSHIYFQSGINDNYSAIYCYTDDTKIPGLTTGDATNHHKSKIWISRRRLGASFVGLDAVNHGTLLTYLKDPVTAGCTASIGSYSSGGATYQYHYTCTTATAGIAATAATSDVTPDVFGAADNVTPGSTPINAAQLDNVHALGGHIVGIPVTLLLRNALQYAEIQSGLLPNTCTVGDETAKCVPSLSKEQLVSLFTGAITDWSQFQVDGSNTLVDVVAAGVSAGVSPPTGTNPHGGLQNPTDTTVHVCRRENGAGQQVAVLANVLQYPCLGATAPELATPATATLGDIQYATSLGAVDKCLADYNDGTSTWFGTTNPSPYPNPPSAGTAHGTQWALSIQTTERNATNKANYRFIAIDSAIPTGLEAYLGHYRLVGNYALSWKSASNSANQNAALNAIAAYSKLPTTIAARNISLSNQSFGQAGYIALSDNGYTPPLVWDPTNPVTPYSKLDAHGKPNACVLPTANTNYGQVQLQ</sequence>
<dbReference type="RefSeq" id="WP_215580122.1">
    <property type="nucleotide sequence ID" value="NZ_CP073754.1"/>
</dbReference>